<dbReference type="InterPro" id="IPR025403">
    <property type="entry name" value="TgpA-like_C"/>
</dbReference>
<dbReference type="PANTHER" id="PTHR42736">
    <property type="entry name" value="PROTEIN-GLUTAMINE GAMMA-GLUTAMYLTRANSFERASE"/>
    <property type="match status" value="1"/>
</dbReference>
<feature type="domain" description="Transglutaminase-like" evidence="2">
    <location>
        <begin position="397"/>
        <end position="468"/>
    </location>
</feature>
<dbReference type="InterPro" id="IPR002931">
    <property type="entry name" value="Transglutaminase-like"/>
</dbReference>
<feature type="transmembrane region" description="Helical" evidence="1">
    <location>
        <begin position="82"/>
        <end position="100"/>
    </location>
</feature>
<dbReference type="SMART" id="SM00460">
    <property type="entry name" value="TGc"/>
    <property type="match status" value="1"/>
</dbReference>
<keyword evidence="1" id="KW-0812">Transmembrane</keyword>
<accession>A0A7T4UNM9</accession>
<keyword evidence="1" id="KW-1133">Transmembrane helix</keyword>
<dbReference type="Proteomes" id="UP000596063">
    <property type="component" value="Chromosome"/>
</dbReference>
<evidence type="ECO:0000256" key="1">
    <source>
        <dbReference type="SAM" id="Phobius"/>
    </source>
</evidence>
<proteinExistence type="predicted"/>
<dbReference type="Pfam" id="PF13559">
    <property type="entry name" value="DUF4129"/>
    <property type="match status" value="1"/>
</dbReference>
<dbReference type="InterPro" id="IPR052901">
    <property type="entry name" value="Bact_TGase-like"/>
</dbReference>
<dbReference type="AlphaFoldDB" id="A0A7T4UNM9"/>
<evidence type="ECO:0000259" key="2">
    <source>
        <dbReference type="SMART" id="SM00460"/>
    </source>
</evidence>
<dbReference type="InterPro" id="IPR038765">
    <property type="entry name" value="Papain-like_cys_pep_sf"/>
</dbReference>
<keyword evidence="1" id="KW-0472">Membrane</keyword>
<gene>
    <name evidence="3" type="ORF">I6N98_10155</name>
</gene>
<keyword evidence="4" id="KW-1185">Reference proteome</keyword>
<dbReference type="InterPro" id="IPR021878">
    <property type="entry name" value="TgpA_N"/>
</dbReference>
<feature type="transmembrane region" description="Helical" evidence="1">
    <location>
        <begin position="58"/>
        <end position="76"/>
    </location>
</feature>
<dbReference type="EMBL" id="CP066167">
    <property type="protein sequence ID" value="QQD16758.1"/>
    <property type="molecule type" value="Genomic_DNA"/>
</dbReference>
<dbReference type="KEGG" id="snan:I6N98_10155"/>
<dbReference type="Pfam" id="PF11992">
    <property type="entry name" value="TgpA_N"/>
    <property type="match status" value="1"/>
</dbReference>
<name>A0A7T4UNM9_9GAMM</name>
<sequence>MSDGAFQLRRQIIWLLVAQLVVIAPLLTVLPAWLIGVWAAVAFWYWRIAQSGWSFPPALLKVSLTVGALAAIYLQFRQLLGLEPMLALLVLAVTLKLLELKGRRDHWIILILCYFIVACRFLFDQQITGLLIALLQVWVLLMAQQSLNRQNIVALPMAKTAGVLALQAIPLMVFLFLVFPRIGPLWSMPLPGKDARTGMSDSLEFGDIAQLIQSGERAFRVSFEDGSLPPVQSLYWRGLVLDHFDGRRWKRSDFNPARTAPNVDEGPETLEYTVTLEPGVHDWLYTLAVASISRDDLRYAGNYQWMPRAPLTGRFQYSVSSDLNASRSETSAYQTFLNTRLLGRFNPRARALGEQWRDQFESGEERVAAALAFFRRSPFVYTLSPPTLGDNNVDEFIFDTRQGFCEHFAGSFVFLMRAAGVPARLVVGYLGGEYNRADRYLLVHQSDAHAWAEVWLEGEGWRRVDPTAVVAPERIERGAEQILRGQEAFLSGSPLSLRHFAWATRMRMYFDNLNYMWARWVLSYDRQSQYQTLLKLLGEVTPQRLLLGLAICGGLPMLLVALSAIRLPPALSRDPATRYYLQCCRAMARRGVSRRPGETPEAYLQRVKTLAPEWAPWMARVTALFSELDYRAVSEERRTVLLRELKSLRRASRQPSSISSGV</sequence>
<evidence type="ECO:0000313" key="4">
    <source>
        <dbReference type="Proteomes" id="UP000596063"/>
    </source>
</evidence>
<evidence type="ECO:0000313" key="3">
    <source>
        <dbReference type="EMBL" id="QQD16758.1"/>
    </source>
</evidence>
<reference evidence="3 4" key="1">
    <citation type="submission" date="2020-12" db="EMBL/GenBank/DDBJ databases">
        <authorList>
            <person name="Shan Y."/>
        </authorList>
    </citation>
    <scope>NUCLEOTIDE SEQUENCE [LARGE SCALE GENOMIC DNA]</scope>
    <source>
        <strain evidence="4">csc3.9</strain>
    </source>
</reference>
<organism evidence="3 4">
    <name type="scientific">Spongiibacter nanhainus</name>
    <dbReference type="NCBI Taxonomy" id="2794344"/>
    <lineage>
        <taxon>Bacteria</taxon>
        <taxon>Pseudomonadati</taxon>
        <taxon>Pseudomonadota</taxon>
        <taxon>Gammaproteobacteria</taxon>
        <taxon>Cellvibrionales</taxon>
        <taxon>Spongiibacteraceae</taxon>
        <taxon>Spongiibacter</taxon>
    </lineage>
</organism>
<dbReference type="PANTHER" id="PTHR42736:SF1">
    <property type="entry name" value="PROTEIN-GLUTAMINE GAMMA-GLUTAMYLTRANSFERASE"/>
    <property type="match status" value="1"/>
</dbReference>
<dbReference type="SUPFAM" id="SSF54001">
    <property type="entry name" value="Cysteine proteinases"/>
    <property type="match status" value="1"/>
</dbReference>
<feature type="transmembrane region" description="Helical" evidence="1">
    <location>
        <begin position="160"/>
        <end position="179"/>
    </location>
</feature>
<feature type="transmembrane region" description="Helical" evidence="1">
    <location>
        <begin position="13"/>
        <end position="46"/>
    </location>
</feature>
<dbReference type="RefSeq" id="WP_198568259.1">
    <property type="nucleotide sequence ID" value="NZ_CP066167.1"/>
</dbReference>
<dbReference type="Pfam" id="PF01841">
    <property type="entry name" value="Transglut_core"/>
    <property type="match status" value="1"/>
</dbReference>
<dbReference type="Gene3D" id="3.10.620.30">
    <property type="match status" value="1"/>
</dbReference>
<protein>
    <submittedName>
        <fullName evidence="3">DUF3488 domain-containing transglutaminase family protein</fullName>
    </submittedName>
</protein>
<feature type="transmembrane region" description="Helical" evidence="1">
    <location>
        <begin position="107"/>
        <end position="123"/>
    </location>
</feature>